<dbReference type="InParanoid" id="A0A059CWH6"/>
<dbReference type="AlphaFoldDB" id="A0A059CWH6"/>
<name>A0A059CWH6_EUCGR</name>
<feature type="chain" id="PRO_5001569669" description="Secreted protein" evidence="2">
    <location>
        <begin position="24"/>
        <end position="93"/>
    </location>
</feature>
<dbReference type="Gramene" id="KCW82564">
    <property type="protein sequence ID" value="KCW82564"/>
    <property type="gene ID" value="EUGRSUZ_C03962"/>
</dbReference>
<sequence length="93" mass="10467">MRAHRLLSLPLSIVSCLFSLGLPEPGIDQEGEKSNRLSLPLRSFVFCFPFGSLPPRHHMHLTLSSSLFPPSKKNIEGTEPKERSFPLVVKEQK</sequence>
<feature type="compositionally biased region" description="Basic and acidic residues" evidence="1">
    <location>
        <begin position="73"/>
        <end position="93"/>
    </location>
</feature>
<reference evidence="3" key="1">
    <citation type="submission" date="2013-07" db="EMBL/GenBank/DDBJ databases">
        <title>The genome of Eucalyptus grandis.</title>
        <authorList>
            <person name="Schmutz J."/>
            <person name="Hayes R."/>
            <person name="Myburg A."/>
            <person name="Tuskan G."/>
            <person name="Grattapaglia D."/>
            <person name="Rokhsar D.S."/>
        </authorList>
    </citation>
    <scope>NUCLEOTIDE SEQUENCE</scope>
    <source>
        <tissue evidence="3">Leaf extractions</tissue>
    </source>
</reference>
<proteinExistence type="predicted"/>
<dbReference type="EMBL" id="KK198755">
    <property type="protein sequence ID" value="KCW82564.1"/>
    <property type="molecule type" value="Genomic_DNA"/>
</dbReference>
<feature type="region of interest" description="Disordered" evidence="1">
    <location>
        <begin position="71"/>
        <end position="93"/>
    </location>
</feature>
<evidence type="ECO:0000313" key="3">
    <source>
        <dbReference type="EMBL" id="KCW82564.1"/>
    </source>
</evidence>
<gene>
    <name evidence="3" type="ORF">EUGRSUZ_C03962</name>
</gene>
<organism evidence="3">
    <name type="scientific">Eucalyptus grandis</name>
    <name type="common">Flooded gum</name>
    <dbReference type="NCBI Taxonomy" id="71139"/>
    <lineage>
        <taxon>Eukaryota</taxon>
        <taxon>Viridiplantae</taxon>
        <taxon>Streptophyta</taxon>
        <taxon>Embryophyta</taxon>
        <taxon>Tracheophyta</taxon>
        <taxon>Spermatophyta</taxon>
        <taxon>Magnoliopsida</taxon>
        <taxon>eudicotyledons</taxon>
        <taxon>Gunneridae</taxon>
        <taxon>Pentapetalae</taxon>
        <taxon>rosids</taxon>
        <taxon>malvids</taxon>
        <taxon>Myrtales</taxon>
        <taxon>Myrtaceae</taxon>
        <taxon>Myrtoideae</taxon>
        <taxon>Eucalypteae</taxon>
        <taxon>Eucalyptus</taxon>
    </lineage>
</organism>
<keyword evidence="2" id="KW-0732">Signal</keyword>
<protein>
    <recommendedName>
        <fullName evidence="4">Secreted protein</fullName>
    </recommendedName>
</protein>
<evidence type="ECO:0000256" key="2">
    <source>
        <dbReference type="SAM" id="SignalP"/>
    </source>
</evidence>
<accession>A0A059CWH6</accession>
<feature type="signal peptide" evidence="2">
    <location>
        <begin position="1"/>
        <end position="23"/>
    </location>
</feature>
<evidence type="ECO:0008006" key="4">
    <source>
        <dbReference type="Google" id="ProtNLM"/>
    </source>
</evidence>
<dbReference type="PROSITE" id="PS51257">
    <property type="entry name" value="PROKAR_LIPOPROTEIN"/>
    <property type="match status" value="1"/>
</dbReference>
<evidence type="ECO:0000256" key="1">
    <source>
        <dbReference type="SAM" id="MobiDB-lite"/>
    </source>
</evidence>